<proteinExistence type="predicted"/>
<evidence type="ECO:0008006" key="4">
    <source>
        <dbReference type="Google" id="ProtNLM"/>
    </source>
</evidence>
<feature type="transmembrane region" description="Helical" evidence="1">
    <location>
        <begin position="370"/>
        <end position="388"/>
    </location>
</feature>
<gene>
    <name evidence="2" type="primary">AVEN_52428_1</name>
    <name evidence="2" type="ORF">TNCT_191701</name>
</gene>
<dbReference type="Proteomes" id="UP000887116">
    <property type="component" value="Unassembled WGS sequence"/>
</dbReference>
<sequence length="392" mass="46082">MFENRISPLASNLCSQKQPFAAIPILRRSVKPIRFYFFLSCIDFSDEKCTIRVREKILLVAYNILWILNLASKISCFRVSFVDVNSFSLISKFLSYILWCIVYRRKAFLKHFLDEVCDLTQLIRLKDKNRLAVGLKASIALLMAAIFVKSTYTAIRILIGVRLDAIYNKRDTCRIFQIHLHSRSEKAIAKFITRLLDHYVDWNIQFAVAVMYCFCCSEIERAICNLCNQQQWFLSQDIWQRYYTIRKCVQVLEERFSLPIFIFCMRSFVEFFRLLSHSLDRARTKGLTKFSVQSGMYSLVILVVFVVVIVRANSLMESYKKLCRKMIAVSEDVLYQNDDFEMNRRWILMMDDKCNIGLSAWGMFYLKKKLFITAVASVVSYGVILYQFRGLQ</sequence>
<keyword evidence="1" id="KW-0812">Transmembrane</keyword>
<comment type="caution">
    <text evidence="2">The sequence shown here is derived from an EMBL/GenBank/DDBJ whole genome shotgun (WGS) entry which is preliminary data.</text>
</comment>
<dbReference type="AlphaFoldDB" id="A0A8X6GVI0"/>
<feature type="transmembrane region" description="Helical" evidence="1">
    <location>
        <begin position="57"/>
        <end position="80"/>
    </location>
</feature>
<name>A0A8X6GVI0_TRICU</name>
<protein>
    <recommendedName>
        <fullName evidence="4">Gustatory receptor</fullName>
    </recommendedName>
</protein>
<keyword evidence="3" id="KW-1185">Reference proteome</keyword>
<reference evidence="2" key="1">
    <citation type="submission" date="2020-07" db="EMBL/GenBank/DDBJ databases">
        <title>Multicomponent nature underlies the extraordinary mechanical properties of spider dragline silk.</title>
        <authorList>
            <person name="Kono N."/>
            <person name="Nakamura H."/>
            <person name="Mori M."/>
            <person name="Yoshida Y."/>
            <person name="Ohtoshi R."/>
            <person name="Malay A.D."/>
            <person name="Moran D.A.P."/>
            <person name="Tomita M."/>
            <person name="Numata K."/>
            <person name="Arakawa K."/>
        </authorList>
    </citation>
    <scope>NUCLEOTIDE SEQUENCE</scope>
</reference>
<dbReference type="OrthoDB" id="6436746at2759"/>
<evidence type="ECO:0000256" key="1">
    <source>
        <dbReference type="SAM" id="Phobius"/>
    </source>
</evidence>
<accession>A0A8X6GVI0</accession>
<evidence type="ECO:0000313" key="2">
    <source>
        <dbReference type="EMBL" id="GFR11238.1"/>
    </source>
</evidence>
<organism evidence="2 3">
    <name type="scientific">Trichonephila clavata</name>
    <name type="common">Joro spider</name>
    <name type="synonym">Nephila clavata</name>
    <dbReference type="NCBI Taxonomy" id="2740835"/>
    <lineage>
        <taxon>Eukaryota</taxon>
        <taxon>Metazoa</taxon>
        <taxon>Ecdysozoa</taxon>
        <taxon>Arthropoda</taxon>
        <taxon>Chelicerata</taxon>
        <taxon>Arachnida</taxon>
        <taxon>Araneae</taxon>
        <taxon>Araneomorphae</taxon>
        <taxon>Entelegynae</taxon>
        <taxon>Araneoidea</taxon>
        <taxon>Nephilidae</taxon>
        <taxon>Trichonephila</taxon>
    </lineage>
</organism>
<feature type="transmembrane region" description="Helical" evidence="1">
    <location>
        <begin position="295"/>
        <end position="316"/>
    </location>
</feature>
<keyword evidence="1" id="KW-1133">Transmembrane helix</keyword>
<dbReference type="EMBL" id="BMAO01026644">
    <property type="protein sequence ID" value="GFR11238.1"/>
    <property type="molecule type" value="Genomic_DNA"/>
</dbReference>
<evidence type="ECO:0000313" key="3">
    <source>
        <dbReference type="Proteomes" id="UP000887116"/>
    </source>
</evidence>
<keyword evidence="1" id="KW-0472">Membrane</keyword>